<keyword evidence="4" id="KW-0282">Flagellum</keyword>
<evidence type="ECO:0000256" key="5">
    <source>
        <dbReference type="ARBA" id="ARBA00023069"/>
    </source>
</evidence>
<dbReference type="SUPFAM" id="SSF82185">
    <property type="entry name" value="Histone H3 K4-specific methyltransferase SET7/9 N-terminal domain"/>
    <property type="match status" value="1"/>
</dbReference>
<accession>A0A816GLI3</accession>
<dbReference type="SMART" id="SM00698">
    <property type="entry name" value="MORN"/>
    <property type="match status" value="1"/>
</dbReference>
<evidence type="ECO:0000256" key="3">
    <source>
        <dbReference type="ARBA" id="ARBA00022737"/>
    </source>
</evidence>
<evidence type="ECO:0000256" key="2">
    <source>
        <dbReference type="ARBA" id="ARBA00016322"/>
    </source>
</evidence>
<organism evidence="8 9">
    <name type="scientific">Adineta ricciae</name>
    <name type="common">Rotifer</name>
    <dbReference type="NCBI Taxonomy" id="249248"/>
    <lineage>
        <taxon>Eukaryota</taxon>
        <taxon>Metazoa</taxon>
        <taxon>Spiralia</taxon>
        <taxon>Gnathifera</taxon>
        <taxon>Rotifera</taxon>
        <taxon>Eurotatoria</taxon>
        <taxon>Bdelloidea</taxon>
        <taxon>Adinetida</taxon>
        <taxon>Adinetidae</taxon>
        <taxon>Adineta</taxon>
    </lineage>
</organism>
<keyword evidence="3" id="KW-0677">Repeat</keyword>
<dbReference type="InterPro" id="IPR003409">
    <property type="entry name" value="MORN"/>
</dbReference>
<dbReference type="Pfam" id="PF02493">
    <property type="entry name" value="MORN"/>
    <property type="match status" value="2"/>
</dbReference>
<protein>
    <recommendedName>
        <fullName evidence="2">MORN repeat-containing protein 5</fullName>
    </recommendedName>
</protein>
<gene>
    <name evidence="7" type="ORF">EDS130_LOCUS13345</name>
    <name evidence="8" type="ORF">XAT740_LOCUS59459</name>
</gene>
<comment type="subcellular location">
    <subcellularLocation>
        <location evidence="1">Cell projection</location>
        <location evidence="1">Cilium</location>
        <location evidence="1">Flagellum</location>
    </subcellularLocation>
</comment>
<proteinExistence type="predicted"/>
<dbReference type="OrthoDB" id="300500at2759"/>
<dbReference type="EMBL" id="CAJNOJ010000053">
    <property type="protein sequence ID" value="CAF0970580.1"/>
    <property type="molecule type" value="Genomic_DNA"/>
</dbReference>
<keyword evidence="9" id="KW-1185">Reference proteome</keyword>
<evidence type="ECO:0000256" key="4">
    <source>
        <dbReference type="ARBA" id="ARBA00022846"/>
    </source>
</evidence>
<evidence type="ECO:0000256" key="6">
    <source>
        <dbReference type="ARBA" id="ARBA00023273"/>
    </source>
</evidence>
<evidence type="ECO:0000313" key="9">
    <source>
        <dbReference type="Proteomes" id="UP000663828"/>
    </source>
</evidence>
<evidence type="ECO:0000313" key="8">
    <source>
        <dbReference type="EMBL" id="CAF1675220.1"/>
    </source>
</evidence>
<dbReference type="AlphaFoldDB" id="A0A816GLI3"/>
<dbReference type="Gene3D" id="2.20.110.10">
    <property type="entry name" value="Histone H3 K4-specific methyltransferase SET7/9 N-terminal domain"/>
    <property type="match status" value="2"/>
</dbReference>
<dbReference type="InterPro" id="IPR042814">
    <property type="entry name" value="Morn5"/>
</dbReference>
<keyword evidence="5" id="KW-0969">Cilium</keyword>
<dbReference type="PANTHER" id="PTHR46437">
    <property type="entry name" value="MORN REPEAT-CONTAINING PROTEIN 5"/>
    <property type="match status" value="1"/>
</dbReference>
<reference evidence="8" key="1">
    <citation type="submission" date="2021-02" db="EMBL/GenBank/DDBJ databases">
        <authorList>
            <person name="Nowell W R."/>
        </authorList>
    </citation>
    <scope>NUCLEOTIDE SEQUENCE</scope>
</reference>
<sequence length="192" mass="22038">MATSTGKINKTYWTHSNYSGQVHNERLEGNATFTFPSGTTYVGEFKDGEFHGHGILHYANGAKYEAIWEKGIAKDGQYTFPDGLTYDAEDWKYCDGYDRRFYTETLHGLKPAGRSQLKDREPREQIPEDCYDVGDGIYNPVSRVVTDYHGEFVRNADDDEHQWIVQNCRKGWDENVGGQNPRLKPDITKLKN</sequence>
<dbReference type="PANTHER" id="PTHR46437:SF1">
    <property type="entry name" value="MORN REPEAT-CONTAINING PROTEIN 5"/>
    <property type="match status" value="1"/>
</dbReference>
<comment type="caution">
    <text evidence="8">The sequence shown here is derived from an EMBL/GenBank/DDBJ whole genome shotgun (WGS) entry which is preliminary data.</text>
</comment>
<evidence type="ECO:0000256" key="1">
    <source>
        <dbReference type="ARBA" id="ARBA00004230"/>
    </source>
</evidence>
<dbReference type="Proteomes" id="UP000663828">
    <property type="component" value="Unassembled WGS sequence"/>
</dbReference>
<evidence type="ECO:0000313" key="7">
    <source>
        <dbReference type="EMBL" id="CAF0970580.1"/>
    </source>
</evidence>
<dbReference type="Proteomes" id="UP000663852">
    <property type="component" value="Unassembled WGS sequence"/>
</dbReference>
<dbReference type="EMBL" id="CAJNOR010013794">
    <property type="protein sequence ID" value="CAF1675220.1"/>
    <property type="molecule type" value="Genomic_DNA"/>
</dbReference>
<keyword evidence="6" id="KW-0966">Cell projection</keyword>
<name>A0A816GLI3_ADIRI</name>
<dbReference type="GO" id="GO:0031514">
    <property type="term" value="C:motile cilium"/>
    <property type="evidence" value="ECO:0007669"/>
    <property type="project" value="UniProtKB-SubCell"/>
</dbReference>